<proteinExistence type="predicted"/>
<protein>
    <recommendedName>
        <fullName evidence="1">SGNH hydrolase-type esterase domain-containing protein</fullName>
    </recommendedName>
</protein>
<dbReference type="InterPro" id="IPR051532">
    <property type="entry name" value="Ester_Hydrolysis_Enzymes"/>
</dbReference>
<dbReference type="EMBL" id="BAABGA010000006">
    <property type="protein sequence ID" value="GAA4444690.1"/>
    <property type="molecule type" value="Genomic_DNA"/>
</dbReference>
<feature type="domain" description="SGNH hydrolase-type esterase" evidence="1">
    <location>
        <begin position="85"/>
        <end position="257"/>
    </location>
</feature>
<evidence type="ECO:0000313" key="3">
    <source>
        <dbReference type="Proteomes" id="UP001500840"/>
    </source>
</evidence>
<dbReference type="PANTHER" id="PTHR30383">
    <property type="entry name" value="THIOESTERASE 1/PROTEASE 1/LYSOPHOSPHOLIPASE L1"/>
    <property type="match status" value="1"/>
</dbReference>
<gene>
    <name evidence="2" type="ORF">GCM10023156_03340</name>
</gene>
<keyword evidence="3" id="KW-1185">Reference proteome</keyword>
<evidence type="ECO:0000259" key="1">
    <source>
        <dbReference type="Pfam" id="PF13472"/>
    </source>
</evidence>
<evidence type="ECO:0000313" key="2">
    <source>
        <dbReference type="EMBL" id="GAA4444690.1"/>
    </source>
</evidence>
<organism evidence="2 3">
    <name type="scientific">Novipirellula rosea</name>
    <dbReference type="NCBI Taxonomy" id="1031540"/>
    <lineage>
        <taxon>Bacteria</taxon>
        <taxon>Pseudomonadati</taxon>
        <taxon>Planctomycetota</taxon>
        <taxon>Planctomycetia</taxon>
        <taxon>Pirellulales</taxon>
        <taxon>Pirellulaceae</taxon>
        <taxon>Novipirellula</taxon>
    </lineage>
</organism>
<name>A0ABP8M8K4_9BACT</name>
<reference evidence="3" key="1">
    <citation type="journal article" date="2019" name="Int. J. Syst. Evol. Microbiol.">
        <title>The Global Catalogue of Microorganisms (GCM) 10K type strain sequencing project: providing services to taxonomists for standard genome sequencing and annotation.</title>
        <authorList>
            <consortium name="The Broad Institute Genomics Platform"/>
            <consortium name="The Broad Institute Genome Sequencing Center for Infectious Disease"/>
            <person name="Wu L."/>
            <person name="Ma J."/>
        </authorList>
    </citation>
    <scope>NUCLEOTIDE SEQUENCE [LARGE SCALE GENOMIC DNA]</scope>
    <source>
        <strain evidence="3">JCM 17759</strain>
    </source>
</reference>
<comment type="caution">
    <text evidence="2">The sequence shown here is derived from an EMBL/GenBank/DDBJ whole genome shotgun (WGS) entry which is preliminary data.</text>
</comment>
<dbReference type="Gene3D" id="3.40.50.1110">
    <property type="entry name" value="SGNH hydrolase"/>
    <property type="match status" value="1"/>
</dbReference>
<dbReference type="InterPro" id="IPR036514">
    <property type="entry name" value="SGNH_hydro_sf"/>
</dbReference>
<accession>A0ABP8M8K4</accession>
<dbReference type="Proteomes" id="UP001500840">
    <property type="component" value="Unassembled WGS sequence"/>
</dbReference>
<dbReference type="PANTHER" id="PTHR30383:SF26">
    <property type="entry name" value="SGNH HYDROLASE-TYPE ESTERASE DOMAIN-CONTAINING PROTEIN"/>
    <property type="match status" value="1"/>
</dbReference>
<dbReference type="InterPro" id="IPR013830">
    <property type="entry name" value="SGNH_hydro"/>
</dbReference>
<dbReference type="Pfam" id="PF13472">
    <property type="entry name" value="Lipase_GDSL_2"/>
    <property type="match status" value="1"/>
</dbReference>
<sequence>MIKDTHLTDVADGKSRTLPLKQFFQGATAAKALAPMLCAVFLLGTTIGASAQELASKDELYTGKEFSNAFANPQDDPDLPNVLLIGDSISIGYTVDVRKRLSGKADVFRIPSNGKYAAFGSENLDKWLGKRKWDVIHFNWGLWDICYRNPKSKTQGHRDKVDGTLTASPDQYRESLQQIVARLKQTDATLIWCATTPVPEFEAGRKVGDEIKYNLIAESIMKKNGIRINDLHAHALQGLPEIQKQKGDVHFTSQGYAYLAARVALEIASALSAESSERE</sequence>
<dbReference type="SUPFAM" id="SSF52266">
    <property type="entry name" value="SGNH hydrolase"/>
    <property type="match status" value="1"/>
</dbReference>
<dbReference type="CDD" id="cd00229">
    <property type="entry name" value="SGNH_hydrolase"/>
    <property type="match status" value="1"/>
</dbReference>